<sequence>MKTLIYIGIVMLFASCEKFLDIKPNQRLAIPSQLKDLQALMDDVNLISDNKGGVVGEVSADDYYLPESAWKGLSQEAHRRIYLWEKDNIFMPLSNEWMLSYRSVYSTNVVLDNIQEIIPDKTEQDQWNNIKGQAHFIRARQFFENVLVWSSIYNENTADQDLGIPLRLSQDFNIPSVRPSVRIVYRQVIDDLKQAVDLLPETPLVKTRASKPAAYGLLARVYLAMGRYDSCYHYTDLAMTINSDLIDYRTEIDPSSIQPFKQFNKEVLFDSYISHPNLYAKNARVDSSLYAMYEASDIRKTAYFTPENDGSYSFKGYYSITLFGGVATDELYLMRAECSARLGNVEQALLDLNALLEKRYIRDAFQPVKQRDPRLLLGIILEERRKELLFSGIRWMDIKRLNRDGANIKLKRVLGTTGYELLPGSPRFNLTIPEDVISQSGMPQNP</sequence>
<proteinExistence type="inferred from homology"/>
<organism evidence="8 9">
    <name type="scientific">Sphingobacterium faecale</name>
    <dbReference type="NCBI Taxonomy" id="2803775"/>
    <lineage>
        <taxon>Bacteria</taxon>
        <taxon>Pseudomonadati</taxon>
        <taxon>Bacteroidota</taxon>
        <taxon>Sphingobacteriia</taxon>
        <taxon>Sphingobacteriales</taxon>
        <taxon>Sphingobacteriaceae</taxon>
        <taxon>Sphingobacterium</taxon>
    </lineage>
</organism>
<dbReference type="RefSeq" id="WP_202102762.1">
    <property type="nucleotide sequence ID" value="NZ_JAERTY010000004.1"/>
</dbReference>
<dbReference type="Proteomes" id="UP000625283">
    <property type="component" value="Unassembled WGS sequence"/>
</dbReference>
<dbReference type="SUPFAM" id="SSF48452">
    <property type="entry name" value="TPR-like"/>
    <property type="match status" value="1"/>
</dbReference>
<protein>
    <submittedName>
        <fullName evidence="8">RagB/SusD family nutrient uptake outer membrane protein</fullName>
    </submittedName>
</protein>
<dbReference type="InterPro" id="IPR011990">
    <property type="entry name" value="TPR-like_helical_dom_sf"/>
</dbReference>
<keyword evidence="4" id="KW-0472">Membrane</keyword>
<dbReference type="Pfam" id="PF14322">
    <property type="entry name" value="SusD-like_3"/>
    <property type="match status" value="1"/>
</dbReference>
<dbReference type="PROSITE" id="PS51257">
    <property type="entry name" value="PROKAR_LIPOPROTEIN"/>
    <property type="match status" value="1"/>
</dbReference>
<feature type="domain" description="SusD-like N-terminal" evidence="7">
    <location>
        <begin position="18"/>
        <end position="223"/>
    </location>
</feature>
<dbReference type="Pfam" id="PF07980">
    <property type="entry name" value="SusD_RagB"/>
    <property type="match status" value="1"/>
</dbReference>
<name>A0ABS1R446_9SPHI</name>
<comment type="caution">
    <text evidence="8">The sequence shown here is derived from an EMBL/GenBank/DDBJ whole genome shotgun (WGS) entry which is preliminary data.</text>
</comment>
<keyword evidence="3" id="KW-0732">Signal</keyword>
<gene>
    <name evidence="8" type="ORF">JKG61_09655</name>
</gene>
<evidence type="ECO:0000256" key="2">
    <source>
        <dbReference type="ARBA" id="ARBA00006275"/>
    </source>
</evidence>
<evidence type="ECO:0000313" key="9">
    <source>
        <dbReference type="Proteomes" id="UP000625283"/>
    </source>
</evidence>
<keyword evidence="5" id="KW-0998">Cell outer membrane</keyword>
<evidence type="ECO:0000259" key="7">
    <source>
        <dbReference type="Pfam" id="PF14322"/>
    </source>
</evidence>
<comment type="similarity">
    <text evidence="2">Belongs to the SusD family.</text>
</comment>
<evidence type="ECO:0000313" key="8">
    <source>
        <dbReference type="EMBL" id="MBL1409014.1"/>
    </source>
</evidence>
<keyword evidence="9" id="KW-1185">Reference proteome</keyword>
<evidence type="ECO:0000256" key="4">
    <source>
        <dbReference type="ARBA" id="ARBA00023136"/>
    </source>
</evidence>
<evidence type="ECO:0000256" key="3">
    <source>
        <dbReference type="ARBA" id="ARBA00022729"/>
    </source>
</evidence>
<evidence type="ECO:0000256" key="1">
    <source>
        <dbReference type="ARBA" id="ARBA00004442"/>
    </source>
</evidence>
<evidence type="ECO:0000256" key="5">
    <source>
        <dbReference type="ARBA" id="ARBA00023237"/>
    </source>
</evidence>
<comment type="subcellular location">
    <subcellularLocation>
        <location evidence="1">Cell outer membrane</location>
    </subcellularLocation>
</comment>
<feature type="domain" description="RagB/SusD" evidence="6">
    <location>
        <begin position="330"/>
        <end position="402"/>
    </location>
</feature>
<dbReference type="InterPro" id="IPR012944">
    <property type="entry name" value="SusD_RagB_dom"/>
</dbReference>
<evidence type="ECO:0000259" key="6">
    <source>
        <dbReference type="Pfam" id="PF07980"/>
    </source>
</evidence>
<accession>A0ABS1R446</accession>
<dbReference type="EMBL" id="JAERTY010000004">
    <property type="protein sequence ID" value="MBL1409014.1"/>
    <property type="molecule type" value="Genomic_DNA"/>
</dbReference>
<dbReference type="Gene3D" id="1.25.40.390">
    <property type="match status" value="1"/>
</dbReference>
<dbReference type="InterPro" id="IPR033985">
    <property type="entry name" value="SusD-like_N"/>
</dbReference>
<reference evidence="8 9" key="1">
    <citation type="submission" date="2021-01" db="EMBL/GenBank/DDBJ databases">
        <title>C459-1 draft genome sequence.</title>
        <authorList>
            <person name="Zhang X.-F."/>
        </authorList>
    </citation>
    <scope>NUCLEOTIDE SEQUENCE [LARGE SCALE GENOMIC DNA]</scope>
    <source>
        <strain evidence="9">C459-1</strain>
    </source>
</reference>